<keyword evidence="2" id="KW-1185">Reference proteome</keyword>
<dbReference type="RefSeq" id="WP_132280797.1">
    <property type="nucleotide sequence ID" value="NZ_JAOBST010000033.1"/>
</dbReference>
<proteinExistence type="predicted"/>
<dbReference type="Proteomes" id="UP000295710">
    <property type="component" value="Unassembled WGS sequence"/>
</dbReference>
<dbReference type="AlphaFoldDB" id="A0A4R4FA20"/>
<reference evidence="1 2" key="1">
    <citation type="journal article" date="2016" name="Nat. Microbiol.">
        <title>The Mouse Intestinal Bacterial Collection (miBC) provides host-specific insight into cultured diversity and functional potential of the gut microbiota.</title>
        <authorList>
            <person name="Lagkouvardos I."/>
            <person name="Pukall R."/>
            <person name="Abt B."/>
            <person name="Foesel B.U."/>
            <person name="Meier-Kolthoff J.P."/>
            <person name="Kumar N."/>
            <person name="Bresciani A."/>
            <person name="Martinez I."/>
            <person name="Just S."/>
            <person name="Ziegler C."/>
            <person name="Brugiroux S."/>
            <person name="Garzetti D."/>
            <person name="Wenning M."/>
            <person name="Bui T.P."/>
            <person name="Wang J."/>
            <person name="Hugenholtz F."/>
            <person name="Plugge C.M."/>
            <person name="Peterson D.A."/>
            <person name="Hornef M.W."/>
            <person name="Baines J.F."/>
            <person name="Smidt H."/>
            <person name="Walter J."/>
            <person name="Kristiansen K."/>
            <person name="Nielsen H.B."/>
            <person name="Haller D."/>
            <person name="Overmann J."/>
            <person name="Stecher B."/>
            <person name="Clavel T."/>
        </authorList>
    </citation>
    <scope>NUCLEOTIDE SEQUENCE [LARGE SCALE GENOMIC DNA]</scope>
    <source>
        <strain evidence="1 2">DSM 28560</strain>
    </source>
</reference>
<protein>
    <submittedName>
        <fullName evidence="1">Uncharacterized protein</fullName>
    </submittedName>
</protein>
<accession>A0A4R4FA20</accession>
<dbReference type="EMBL" id="SMMX01000023">
    <property type="protein sequence ID" value="TDA20355.1"/>
    <property type="molecule type" value="Genomic_DNA"/>
</dbReference>
<evidence type="ECO:0000313" key="1">
    <source>
        <dbReference type="EMBL" id="TDA20355.1"/>
    </source>
</evidence>
<sequence length="190" mass="21791">MKKENPAIKTTLSMEDRILMPQELAEGYFTADGEGRVSYTPYYADMMLINVFFLHCVDGIAFEVKETEGGKNEIAENIYEAVTKDAELMKLYDEFFEQDKDTIPSCPYKEAVIQMYGILSDTEKMVEFRKQQLIHEKEDALTALLLAATKKIEAVDPKLLNLREALEYVKETYNPAQAAHVREARNKETD</sequence>
<name>A0A4R4FA20_9FIRM</name>
<organism evidence="1 2">
    <name type="scientific">Extibacter muris</name>
    <dbReference type="NCBI Taxonomy" id="1796622"/>
    <lineage>
        <taxon>Bacteria</taxon>
        <taxon>Bacillati</taxon>
        <taxon>Bacillota</taxon>
        <taxon>Clostridia</taxon>
        <taxon>Lachnospirales</taxon>
        <taxon>Lachnospiraceae</taxon>
        <taxon>Extibacter</taxon>
    </lineage>
</organism>
<evidence type="ECO:0000313" key="2">
    <source>
        <dbReference type="Proteomes" id="UP000295710"/>
    </source>
</evidence>
<comment type="caution">
    <text evidence="1">The sequence shown here is derived from an EMBL/GenBank/DDBJ whole genome shotgun (WGS) entry which is preliminary data.</text>
</comment>
<gene>
    <name evidence="1" type="ORF">E1963_17425</name>
</gene>